<evidence type="ECO:0000313" key="1">
    <source>
        <dbReference type="EMBL" id="QED26963.1"/>
    </source>
</evidence>
<keyword evidence="2" id="KW-1185">Reference proteome</keyword>
<proteinExistence type="predicted"/>
<accession>A0A5B8XSE6</accession>
<name>A0A5B8XSE6_9DELT</name>
<gene>
    <name evidence="1" type="ORF">FRD01_06845</name>
</gene>
<sequence length="456" mass="51298">MMPRGLHDTPELEEQPSFWRFVIESRAEEMEPESLAPILSAWLRYVSVRDRASGRSEDSQIATLLEKTNDSDNWLQAARVHLFFDFNAACGFLERAVQTAQSPQELHDAKVFQAYNAVTAQPSESLRLFDEAYCADFDSSIVAFWEAEICIMAQEEVRAKSALRRLDLDRLSPNNRAAYEHLLAELEPPTQAEKRTRLALEDPLICPSKRVSLLLANATILAIGLNRFDDAFQRLEECGKLAKQLKSPRVVSWVQTRTALALLHSGEFTKARKLASDIQGDYGPSSPVMKMIVATAFCQEGQLQRARENWRVLKVEYPKPHFHFSTLWHFLDFVIEGDRNTSDPRLDDVFEALSIVNSPGGTNIQEVIAAWPSIQKVIQYDSNDVGFRQARLFIDQKVSGAASRIARLQASNADIAVLNDFQARRHRSPTCPLGKTGGYRRHLAIGEIGGLAELSL</sequence>
<dbReference type="AlphaFoldDB" id="A0A5B8XSE6"/>
<dbReference type="Proteomes" id="UP000321595">
    <property type="component" value="Chromosome"/>
</dbReference>
<evidence type="ECO:0000313" key="2">
    <source>
        <dbReference type="Proteomes" id="UP000321595"/>
    </source>
</evidence>
<evidence type="ECO:0008006" key="3">
    <source>
        <dbReference type="Google" id="ProtNLM"/>
    </source>
</evidence>
<dbReference type="RefSeq" id="WP_146958648.1">
    <property type="nucleotide sequence ID" value="NZ_CP042467.1"/>
</dbReference>
<protein>
    <recommendedName>
        <fullName evidence="3">Tetratricopeptide repeat protein</fullName>
    </recommendedName>
</protein>
<dbReference type="EMBL" id="CP042467">
    <property type="protein sequence ID" value="QED26963.1"/>
    <property type="molecule type" value="Genomic_DNA"/>
</dbReference>
<organism evidence="1 2">
    <name type="scientific">Microvenator marinus</name>
    <dbReference type="NCBI Taxonomy" id="2600177"/>
    <lineage>
        <taxon>Bacteria</taxon>
        <taxon>Deltaproteobacteria</taxon>
        <taxon>Bradymonadales</taxon>
        <taxon>Microvenatoraceae</taxon>
        <taxon>Microvenator</taxon>
    </lineage>
</organism>
<reference evidence="1 2" key="1">
    <citation type="submission" date="2019-08" db="EMBL/GenBank/DDBJ databases">
        <authorList>
            <person name="Liang Q."/>
        </authorList>
    </citation>
    <scope>NUCLEOTIDE SEQUENCE [LARGE SCALE GENOMIC DNA]</scope>
    <source>
        <strain evidence="1 2">V1718</strain>
    </source>
</reference>
<dbReference type="KEGG" id="bbae:FRD01_06845"/>